<sequence length="154" mass="17297">MLRHWKGCGGSWTRAVLLRVTSRVLKGHSWGRWPVQLLVVRVRVLVLVVRMVVVMAEGSLVLQVVDVLVMVGLFRIWGVQGLRRALGVVPDGGVRRSKLAVVVGQDLLSEVALELQLVDLLRHDPLVHVLALLQYLLLGSESSPIEDERYRDQR</sequence>
<organism evidence="1">
    <name type="scientific">Culex pipiens</name>
    <name type="common">House mosquito</name>
    <dbReference type="NCBI Taxonomy" id="7175"/>
    <lineage>
        <taxon>Eukaryota</taxon>
        <taxon>Metazoa</taxon>
        <taxon>Ecdysozoa</taxon>
        <taxon>Arthropoda</taxon>
        <taxon>Hexapoda</taxon>
        <taxon>Insecta</taxon>
        <taxon>Pterygota</taxon>
        <taxon>Neoptera</taxon>
        <taxon>Endopterygota</taxon>
        <taxon>Diptera</taxon>
        <taxon>Nematocera</taxon>
        <taxon>Culicoidea</taxon>
        <taxon>Culicidae</taxon>
        <taxon>Culicinae</taxon>
        <taxon>Culicini</taxon>
        <taxon>Culex</taxon>
        <taxon>Culex</taxon>
    </lineage>
</organism>
<accession>A0A8D8JH87</accession>
<protein>
    <submittedName>
        <fullName evidence="1">(northern house mosquito) hypothetical protein</fullName>
    </submittedName>
</protein>
<reference evidence="1" key="1">
    <citation type="submission" date="2021-05" db="EMBL/GenBank/DDBJ databases">
        <authorList>
            <person name="Alioto T."/>
            <person name="Alioto T."/>
            <person name="Gomez Garrido J."/>
        </authorList>
    </citation>
    <scope>NUCLEOTIDE SEQUENCE</scope>
</reference>
<proteinExistence type="predicted"/>
<name>A0A8D8JH87_CULPI</name>
<dbReference type="EMBL" id="HBUE01178693">
    <property type="protein sequence ID" value="CAG6519070.1"/>
    <property type="molecule type" value="Transcribed_RNA"/>
</dbReference>
<dbReference type="EMBL" id="HBUE01284272">
    <property type="protein sequence ID" value="CAG6570618.1"/>
    <property type="molecule type" value="Transcribed_RNA"/>
</dbReference>
<evidence type="ECO:0000313" key="1">
    <source>
        <dbReference type="EMBL" id="CAG6570618.1"/>
    </source>
</evidence>
<dbReference type="AlphaFoldDB" id="A0A8D8JH87"/>